<dbReference type="InterPro" id="IPR004268">
    <property type="entry name" value="MurJ"/>
</dbReference>
<evidence type="ECO:0000313" key="9">
    <source>
        <dbReference type="EMBL" id="KKM25182.1"/>
    </source>
</evidence>
<evidence type="ECO:0000256" key="8">
    <source>
        <dbReference type="SAM" id="Phobius"/>
    </source>
</evidence>
<dbReference type="GO" id="GO:0008360">
    <property type="term" value="P:regulation of cell shape"/>
    <property type="evidence" value="ECO:0007669"/>
    <property type="project" value="UniProtKB-KW"/>
</dbReference>
<dbReference type="GO" id="GO:0005886">
    <property type="term" value="C:plasma membrane"/>
    <property type="evidence" value="ECO:0007669"/>
    <property type="project" value="UniProtKB-SubCell"/>
</dbReference>
<feature type="transmembrane region" description="Helical" evidence="8">
    <location>
        <begin position="76"/>
        <end position="106"/>
    </location>
</feature>
<dbReference type="PRINTS" id="PR01806">
    <property type="entry name" value="VIRFACTRMVIN"/>
</dbReference>
<protein>
    <recommendedName>
        <fullName evidence="10">Murein biosynthesis integral membrane protein MurJ</fullName>
    </recommendedName>
</protein>
<feature type="transmembrane region" description="Helical" evidence="8">
    <location>
        <begin position="151"/>
        <end position="173"/>
    </location>
</feature>
<feature type="transmembrane region" description="Helical" evidence="8">
    <location>
        <begin position="179"/>
        <end position="201"/>
    </location>
</feature>
<name>A0A0F9ICJ3_9ZZZZ</name>
<dbReference type="GO" id="GO:0015648">
    <property type="term" value="F:lipid-linked peptidoglycan transporter activity"/>
    <property type="evidence" value="ECO:0007669"/>
    <property type="project" value="TreeGrafter"/>
</dbReference>
<dbReference type="Pfam" id="PF03023">
    <property type="entry name" value="MurJ"/>
    <property type="match status" value="1"/>
</dbReference>
<keyword evidence="2" id="KW-1003">Cell membrane</keyword>
<proteinExistence type="predicted"/>
<feature type="non-terminal residue" evidence="9">
    <location>
        <position position="322"/>
    </location>
</feature>
<dbReference type="GO" id="GO:0034204">
    <property type="term" value="P:lipid translocation"/>
    <property type="evidence" value="ECO:0007669"/>
    <property type="project" value="TreeGrafter"/>
</dbReference>
<dbReference type="NCBIfam" id="TIGR01695">
    <property type="entry name" value="murJ_mviN"/>
    <property type="match status" value="1"/>
</dbReference>
<keyword evidence="4" id="KW-0133">Cell shape</keyword>
<dbReference type="EMBL" id="LAZR01012770">
    <property type="protein sequence ID" value="KKM25182.1"/>
    <property type="molecule type" value="Genomic_DNA"/>
</dbReference>
<comment type="caution">
    <text evidence="9">The sequence shown here is derived from an EMBL/GenBank/DDBJ whole genome shotgun (WGS) entry which is preliminary data.</text>
</comment>
<evidence type="ECO:0008006" key="10">
    <source>
        <dbReference type="Google" id="ProtNLM"/>
    </source>
</evidence>
<evidence type="ECO:0000256" key="3">
    <source>
        <dbReference type="ARBA" id="ARBA00022692"/>
    </source>
</evidence>
<evidence type="ECO:0000256" key="4">
    <source>
        <dbReference type="ARBA" id="ARBA00022960"/>
    </source>
</evidence>
<evidence type="ECO:0000256" key="2">
    <source>
        <dbReference type="ARBA" id="ARBA00022475"/>
    </source>
</evidence>
<reference evidence="9" key="1">
    <citation type="journal article" date="2015" name="Nature">
        <title>Complex archaea that bridge the gap between prokaryotes and eukaryotes.</title>
        <authorList>
            <person name="Spang A."/>
            <person name="Saw J.H."/>
            <person name="Jorgensen S.L."/>
            <person name="Zaremba-Niedzwiedzka K."/>
            <person name="Martijn J."/>
            <person name="Lind A.E."/>
            <person name="van Eijk R."/>
            <person name="Schleper C."/>
            <person name="Guy L."/>
            <person name="Ettema T.J."/>
        </authorList>
    </citation>
    <scope>NUCLEOTIDE SEQUENCE</scope>
</reference>
<accession>A0A0F9ICJ3</accession>
<evidence type="ECO:0000256" key="5">
    <source>
        <dbReference type="ARBA" id="ARBA00022984"/>
    </source>
</evidence>
<evidence type="ECO:0000256" key="1">
    <source>
        <dbReference type="ARBA" id="ARBA00004651"/>
    </source>
</evidence>
<dbReference type="CDD" id="cd13123">
    <property type="entry name" value="MATE_MurJ_like"/>
    <property type="match status" value="1"/>
</dbReference>
<dbReference type="GO" id="GO:0009252">
    <property type="term" value="P:peptidoglycan biosynthetic process"/>
    <property type="evidence" value="ECO:0007669"/>
    <property type="project" value="UniProtKB-KW"/>
</dbReference>
<organism evidence="9">
    <name type="scientific">marine sediment metagenome</name>
    <dbReference type="NCBI Taxonomy" id="412755"/>
    <lineage>
        <taxon>unclassified sequences</taxon>
        <taxon>metagenomes</taxon>
        <taxon>ecological metagenomes</taxon>
    </lineage>
</organism>
<comment type="subcellular location">
    <subcellularLocation>
        <location evidence="1">Cell membrane</location>
        <topology evidence="1">Multi-pass membrane protein</topology>
    </subcellularLocation>
</comment>
<keyword evidence="7 8" id="KW-0472">Membrane</keyword>
<keyword evidence="6 8" id="KW-1133">Transmembrane helix</keyword>
<keyword evidence="3 8" id="KW-0812">Transmembrane</keyword>
<dbReference type="AlphaFoldDB" id="A0A0F9ICJ3"/>
<gene>
    <name evidence="9" type="ORF">LCGC14_1597540</name>
</gene>
<dbReference type="PANTHER" id="PTHR47019">
    <property type="entry name" value="LIPID II FLIPPASE MURJ"/>
    <property type="match status" value="1"/>
</dbReference>
<feature type="transmembrane region" description="Helical" evidence="8">
    <location>
        <begin position="257"/>
        <end position="281"/>
    </location>
</feature>
<keyword evidence="5" id="KW-0573">Peptidoglycan synthesis</keyword>
<evidence type="ECO:0000256" key="7">
    <source>
        <dbReference type="ARBA" id="ARBA00023136"/>
    </source>
</evidence>
<evidence type="ECO:0000256" key="6">
    <source>
        <dbReference type="ARBA" id="ARBA00022989"/>
    </source>
</evidence>
<dbReference type="PANTHER" id="PTHR47019:SF1">
    <property type="entry name" value="LIPID II FLIPPASE MURJ"/>
    <property type="match status" value="1"/>
</dbReference>
<dbReference type="InterPro" id="IPR051050">
    <property type="entry name" value="Lipid_II_flippase_MurJ/MviN"/>
</dbReference>
<feature type="transmembrane region" description="Helical" evidence="8">
    <location>
        <begin position="302"/>
        <end position="321"/>
    </location>
</feature>
<feature type="transmembrane region" description="Helical" evidence="8">
    <location>
        <begin position="222"/>
        <end position="251"/>
    </location>
</feature>
<sequence length="322" mass="34375">MSSGTFISRVMGFIRDITMANFFGTTGVSDSFFLAFKVPNMLREIFAEGSMSAAVVPVLTGYEKDDPKDARRLVRVLLGFVLLVVGAICILGIVFAGPIVSVIGYGLLKDPEKAGTFALAVSQVRVMMPFLLLVSLATMLMAALNTKRVFFLPALSPAMFNLTLVVTIFVLAGSMDQPIMAAAIGVVLGGLMQFLVQTPSYKSIGGSLKPSFAFKHPGLKKIGILVLPVTVGMAVSQINIVVGAFLALLLPEGSLTYLFYSMRLTQFPIGVFGVAMGIAVLPSLSSHAHEGDMESLKEDFSFALRLLFFIGVPAMAGLMALR</sequence>
<feature type="transmembrane region" description="Helical" evidence="8">
    <location>
        <begin position="126"/>
        <end position="144"/>
    </location>
</feature>